<gene>
    <name evidence="2" type="ORF">GOEFS_058_00020</name>
</gene>
<dbReference type="STRING" id="1077974.GOEFS_058_00020"/>
<reference evidence="2 3" key="1">
    <citation type="submission" date="2011-12" db="EMBL/GenBank/DDBJ databases">
        <title>Whole genome shotgun sequence of Gordonia effusa NBRC 100432.</title>
        <authorList>
            <person name="Yoshida I."/>
            <person name="Takarada H."/>
            <person name="Hosoyama A."/>
            <person name="Tsuchikane K."/>
            <person name="Katsumata H."/>
            <person name="Yamazaki S."/>
            <person name="Fujita N."/>
        </authorList>
    </citation>
    <scope>NUCLEOTIDE SEQUENCE [LARGE SCALE GENOMIC DNA]</scope>
    <source>
        <strain evidence="2 3">NBRC 100432</strain>
    </source>
</reference>
<feature type="compositionally biased region" description="Basic and acidic residues" evidence="1">
    <location>
        <begin position="45"/>
        <end position="56"/>
    </location>
</feature>
<proteinExistence type="predicted"/>
<dbReference type="EMBL" id="BAEH01000058">
    <property type="protein sequence ID" value="GAB18541.1"/>
    <property type="molecule type" value="Genomic_DNA"/>
</dbReference>
<dbReference type="Proteomes" id="UP000035034">
    <property type="component" value="Unassembled WGS sequence"/>
</dbReference>
<feature type="region of interest" description="Disordered" evidence="1">
    <location>
        <begin position="34"/>
        <end position="56"/>
    </location>
</feature>
<dbReference type="AlphaFoldDB" id="H0R0E0"/>
<name>H0R0E0_9ACTN</name>
<evidence type="ECO:0000313" key="2">
    <source>
        <dbReference type="EMBL" id="GAB18541.1"/>
    </source>
</evidence>
<comment type="caution">
    <text evidence="2">The sequence shown here is derived from an EMBL/GenBank/DDBJ whole genome shotgun (WGS) entry which is preliminary data.</text>
</comment>
<sequence>MVDSAGVERTTERGGDVLLTDDFGECCRTVGAIESHASRLPIATDEPRGDQPERAS</sequence>
<evidence type="ECO:0000313" key="3">
    <source>
        <dbReference type="Proteomes" id="UP000035034"/>
    </source>
</evidence>
<protein>
    <submittedName>
        <fullName evidence="2">Uncharacterized protein</fullName>
    </submittedName>
</protein>
<accession>H0R0E0</accession>
<keyword evidence="3" id="KW-1185">Reference proteome</keyword>
<evidence type="ECO:0000256" key="1">
    <source>
        <dbReference type="SAM" id="MobiDB-lite"/>
    </source>
</evidence>
<organism evidence="2 3">
    <name type="scientific">Gordonia effusa NBRC 100432</name>
    <dbReference type="NCBI Taxonomy" id="1077974"/>
    <lineage>
        <taxon>Bacteria</taxon>
        <taxon>Bacillati</taxon>
        <taxon>Actinomycetota</taxon>
        <taxon>Actinomycetes</taxon>
        <taxon>Mycobacteriales</taxon>
        <taxon>Gordoniaceae</taxon>
        <taxon>Gordonia</taxon>
    </lineage>
</organism>